<feature type="domain" description="Apple" evidence="3">
    <location>
        <begin position="16"/>
        <end position="98"/>
    </location>
</feature>
<dbReference type="PROSITE" id="PS00615">
    <property type="entry name" value="C_TYPE_LECTIN_1"/>
    <property type="match status" value="1"/>
</dbReference>
<keyword evidence="5" id="KW-1185">Reference proteome</keyword>
<dbReference type="SUPFAM" id="SSF56436">
    <property type="entry name" value="C-type lectin-like"/>
    <property type="match status" value="1"/>
</dbReference>
<dbReference type="RefSeq" id="XP_009065524.1">
    <property type="nucleotide sequence ID" value="XM_009067276.1"/>
</dbReference>
<dbReference type="PROSITE" id="PS50041">
    <property type="entry name" value="C_TYPE_LECTIN_2"/>
    <property type="match status" value="1"/>
</dbReference>
<evidence type="ECO:0000256" key="1">
    <source>
        <dbReference type="ARBA" id="ARBA00023157"/>
    </source>
</evidence>
<evidence type="ECO:0000259" key="3">
    <source>
        <dbReference type="PROSITE" id="PS50948"/>
    </source>
</evidence>
<dbReference type="CTD" id="20241029"/>
<dbReference type="PROSITE" id="PS50948">
    <property type="entry name" value="PAN"/>
    <property type="match status" value="1"/>
</dbReference>
<dbReference type="HOGENOM" id="CLU_106885_0_0_1"/>
<dbReference type="KEGG" id="lgi:LOTGIDRAFT_168978"/>
<dbReference type="Gene3D" id="3.10.100.10">
    <property type="entry name" value="Mannose-Binding Protein A, subunit A"/>
    <property type="match status" value="1"/>
</dbReference>
<keyword evidence="1" id="KW-1015">Disulfide bond</keyword>
<accession>V3ZHP8</accession>
<dbReference type="Pfam" id="PF00024">
    <property type="entry name" value="PAN_1"/>
    <property type="match status" value="1"/>
</dbReference>
<dbReference type="Gene3D" id="3.50.4.10">
    <property type="entry name" value="Hepatocyte Growth Factor"/>
    <property type="match status" value="1"/>
</dbReference>
<dbReference type="InterPro" id="IPR018378">
    <property type="entry name" value="C-type_lectin_CS"/>
</dbReference>
<dbReference type="InterPro" id="IPR001304">
    <property type="entry name" value="C-type_lectin-like"/>
</dbReference>
<dbReference type="InterPro" id="IPR016187">
    <property type="entry name" value="CTDL_fold"/>
</dbReference>
<dbReference type="OMA" id="IQICEIV"/>
<dbReference type="InterPro" id="IPR003609">
    <property type="entry name" value="Pan_app"/>
</dbReference>
<evidence type="ECO:0000313" key="4">
    <source>
        <dbReference type="EMBL" id="ESO83737.1"/>
    </source>
</evidence>
<sequence>MGLLLQMVYLQNNGTCVDSIYMKIQYKTKLINNYISKFLKISSAYECLEYCRNHGTCKSVGIDTSSMTCYLYNDRVYAGLNGTNNSNIIYYWLLESECPIQLGYREAPESKICSLYNDTNLTWLEAQIQCQREGGFLFMADTRANLGAFTSLGATDMYDEDVWEWFNGVPIDRSHFAPDDPNNYENTDHCLFFHTALNDYKCDILKFGFICQIPTIQTYLPSAGTV</sequence>
<organism evidence="4 5">
    <name type="scientific">Lottia gigantea</name>
    <name type="common">Giant owl limpet</name>
    <dbReference type="NCBI Taxonomy" id="225164"/>
    <lineage>
        <taxon>Eukaryota</taxon>
        <taxon>Metazoa</taxon>
        <taxon>Spiralia</taxon>
        <taxon>Lophotrochozoa</taxon>
        <taxon>Mollusca</taxon>
        <taxon>Gastropoda</taxon>
        <taxon>Patellogastropoda</taxon>
        <taxon>Lottioidea</taxon>
        <taxon>Lottiidae</taxon>
        <taxon>Lottia</taxon>
    </lineage>
</organism>
<protein>
    <recommendedName>
        <fullName evidence="6">C-type lectin domain-containing protein</fullName>
    </recommendedName>
</protein>
<dbReference type="OrthoDB" id="6271941at2759"/>
<reference evidence="4 5" key="1">
    <citation type="journal article" date="2013" name="Nature">
        <title>Insights into bilaterian evolution from three spiralian genomes.</title>
        <authorList>
            <person name="Simakov O."/>
            <person name="Marletaz F."/>
            <person name="Cho S.J."/>
            <person name="Edsinger-Gonzales E."/>
            <person name="Havlak P."/>
            <person name="Hellsten U."/>
            <person name="Kuo D.H."/>
            <person name="Larsson T."/>
            <person name="Lv J."/>
            <person name="Arendt D."/>
            <person name="Savage R."/>
            <person name="Osoegawa K."/>
            <person name="de Jong P."/>
            <person name="Grimwood J."/>
            <person name="Chapman J.A."/>
            <person name="Shapiro H."/>
            <person name="Aerts A."/>
            <person name="Otillar R.P."/>
            <person name="Terry A.Y."/>
            <person name="Boore J.L."/>
            <person name="Grigoriev I.V."/>
            <person name="Lindberg D.R."/>
            <person name="Seaver E.C."/>
            <person name="Weisblat D.A."/>
            <person name="Putnam N.H."/>
            <person name="Rokhsar D.S."/>
        </authorList>
    </citation>
    <scope>NUCLEOTIDE SEQUENCE [LARGE SCALE GENOMIC DNA]</scope>
</reference>
<evidence type="ECO:0000313" key="5">
    <source>
        <dbReference type="Proteomes" id="UP000030746"/>
    </source>
</evidence>
<dbReference type="CDD" id="cd00037">
    <property type="entry name" value="CLECT"/>
    <property type="match status" value="1"/>
</dbReference>
<dbReference type="InterPro" id="IPR016186">
    <property type="entry name" value="C-type_lectin-like/link_sf"/>
</dbReference>
<evidence type="ECO:0000259" key="2">
    <source>
        <dbReference type="PROSITE" id="PS50041"/>
    </source>
</evidence>
<dbReference type="AlphaFoldDB" id="V3ZHP8"/>
<dbReference type="EMBL" id="KB203598">
    <property type="protein sequence ID" value="ESO83737.1"/>
    <property type="molecule type" value="Genomic_DNA"/>
</dbReference>
<feature type="domain" description="C-type lectin" evidence="2">
    <location>
        <begin position="109"/>
        <end position="203"/>
    </location>
</feature>
<dbReference type="SMART" id="SM00034">
    <property type="entry name" value="CLECT"/>
    <property type="match status" value="1"/>
</dbReference>
<dbReference type="Proteomes" id="UP000030746">
    <property type="component" value="Unassembled WGS sequence"/>
</dbReference>
<evidence type="ECO:0008006" key="6">
    <source>
        <dbReference type="Google" id="ProtNLM"/>
    </source>
</evidence>
<proteinExistence type="predicted"/>
<dbReference type="GeneID" id="20241029"/>
<name>V3ZHP8_LOTGI</name>
<gene>
    <name evidence="4" type="ORF">LOTGIDRAFT_168978</name>
</gene>